<dbReference type="InterPro" id="IPR036291">
    <property type="entry name" value="NAD(P)-bd_dom_sf"/>
</dbReference>
<name>Q217L9_RHOPB</name>
<dbReference type="InterPro" id="IPR003462">
    <property type="entry name" value="ODC_Mu_crystall"/>
</dbReference>
<dbReference type="STRING" id="316056.RPC_1858"/>
<dbReference type="AlphaFoldDB" id="Q217L9"/>
<feature type="region of interest" description="Disordered" evidence="2">
    <location>
        <begin position="352"/>
        <end position="394"/>
    </location>
</feature>
<dbReference type="EMBL" id="CP000301">
    <property type="protein sequence ID" value="ABD87417.1"/>
    <property type="molecule type" value="Genomic_DNA"/>
</dbReference>
<comment type="similarity">
    <text evidence="1">Belongs to the ornithine cyclodeaminase/mu-crystallin family.</text>
</comment>
<dbReference type="Pfam" id="PF02423">
    <property type="entry name" value="OCD_Mu_crystall"/>
    <property type="match status" value="1"/>
</dbReference>
<evidence type="ECO:0000313" key="3">
    <source>
        <dbReference type="EMBL" id="ABD87417.1"/>
    </source>
</evidence>
<proteinExistence type="inferred from homology"/>
<dbReference type="eggNOG" id="COG2423">
    <property type="taxonomic scope" value="Bacteria"/>
</dbReference>
<sequence>MTCLVPSDRFAFGVVPGSAVSAILAEALPEMVDVVRDAYLAHAEGRASNPRSHFLRFDDRPTDRIIALAADLHDEQPVAGLKWIASWPETVAAGMPRASAVLILNRRDTGFPFAILEASIISAVRTAASAVLAAEAMIDTIRPRPAESVNSRPDAIVPAPRCGSWDIQQLRSPRVRIVFRPGRPASAAASAMTRTIARSPSRKRDICDRSESTWSRTGRWKSRCRTTSVLRRNDNAGLADNRAVQSIGTPSVFRPRRASTNATIRSRASSWIFATSPFASTYQAVVSVRSRGETICRLRSCCRCCAAASPSRVGGSRRRHGCRAIRGLGDQRTDLAASAAIIVRLRLNRARPTRRSPTNRGVRHLAPAAQESGRATGWLPASAPANRRRRPAPD</sequence>
<evidence type="ECO:0000256" key="1">
    <source>
        <dbReference type="ARBA" id="ARBA00008903"/>
    </source>
</evidence>
<reference evidence="3" key="1">
    <citation type="submission" date="2006-03" db="EMBL/GenBank/DDBJ databases">
        <title>Complete sequence of Rhodopseudomonas palustris BisB18.</title>
        <authorList>
            <consortium name="US DOE Joint Genome Institute"/>
            <person name="Copeland A."/>
            <person name="Lucas S."/>
            <person name="Lapidus A."/>
            <person name="Barry K."/>
            <person name="Detter J.C."/>
            <person name="Glavina del Rio T."/>
            <person name="Hammon N."/>
            <person name="Israni S."/>
            <person name="Dalin E."/>
            <person name="Tice H."/>
            <person name="Pitluck S."/>
            <person name="Chain P."/>
            <person name="Malfatti S."/>
            <person name="Shin M."/>
            <person name="Vergez L."/>
            <person name="Schmutz J."/>
            <person name="Larimer F."/>
            <person name="Land M."/>
            <person name="Hauser L."/>
            <person name="Pelletier D.A."/>
            <person name="Kyrpides N."/>
            <person name="Anderson I."/>
            <person name="Oda Y."/>
            <person name="Harwood C.S."/>
            <person name="Richardson P."/>
        </authorList>
    </citation>
    <scope>NUCLEOTIDE SEQUENCE [LARGE SCALE GENOMIC DNA]</scope>
    <source>
        <strain evidence="3">BisB18</strain>
    </source>
</reference>
<gene>
    <name evidence="3" type="ordered locus">RPC_1858</name>
</gene>
<evidence type="ECO:0000256" key="2">
    <source>
        <dbReference type="SAM" id="MobiDB-lite"/>
    </source>
</evidence>
<dbReference type="InterPro" id="IPR023401">
    <property type="entry name" value="ODC_N"/>
</dbReference>
<dbReference type="SUPFAM" id="SSF51735">
    <property type="entry name" value="NAD(P)-binding Rossmann-fold domains"/>
    <property type="match status" value="1"/>
</dbReference>
<dbReference type="KEGG" id="rpc:RPC_1858"/>
<accession>Q217L9</accession>
<dbReference type="HOGENOM" id="CLU_699955_0_0_5"/>
<protein>
    <submittedName>
        <fullName evidence="3">Ornithine cyclodeaminase</fullName>
    </submittedName>
</protein>
<organism evidence="3">
    <name type="scientific">Rhodopseudomonas palustris (strain BisB18)</name>
    <dbReference type="NCBI Taxonomy" id="316056"/>
    <lineage>
        <taxon>Bacteria</taxon>
        <taxon>Pseudomonadati</taxon>
        <taxon>Pseudomonadota</taxon>
        <taxon>Alphaproteobacteria</taxon>
        <taxon>Hyphomicrobiales</taxon>
        <taxon>Nitrobacteraceae</taxon>
        <taxon>Rhodopseudomonas</taxon>
    </lineage>
</organism>
<dbReference type="Gene3D" id="3.30.1780.10">
    <property type="entry name" value="ornithine cyclodeaminase, domain 1"/>
    <property type="match status" value="1"/>
</dbReference>